<dbReference type="EMBL" id="VEPZ02000991">
    <property type="protein sequence ID" value="KAE8704688.1"/>
    <property type="molecule type" value="Genomic_DNA"/>
</dbReference>
<dbReference type="Proteomes" id="UP000436088">
    <property type="component" value="Unassembled WGS sequence"/>
</dbReference>
<dbReference type="GO" id="GO:0046983">
    <property type="term" value="F:protein dimerization activity"/>
    <property type="evidence" value="ECO:0007669"/>
    <property type="project" value="InterPro"/>
</dbReference>
<evidence type="ECO:0000256" key="2">
    <source>
        <dbReference type="ARBA" id="ARBA00010515"/>
    </source>
</evidence>
<evidence type="ECO:0000259" key="10">
    <source>
        <dbReference type="PROSITE" id="PS50888"/>
    </source>
</evidence>
<dbReference type="InterPro" id="IPR029058">
    <property type="entry name" value="AB_hydrolase_fold"/>
</dbReference>
<dbReference type="GO" id="GO:0003677">
    <property type="term" value="F:DNA binding"/>
    <property type="evidence" value="ECO:0007669"/>
    <property type="project" value="UniProtKB-KW"/>
</dbReference>
<keyword evidence="8" id="KW-0175">Coiled coil</keyword>
<protein>
    <submittedName>
        <fullName evidence="11">2-oxoglutarate and Fe(II)-dependent oxygenase superfamily protein isoform 1</fullName>
    </submittedName>
</protein>
<evidence type="ECO:0000256" key="5">
    <source>
        <dbReference type="ARBA" id="ARBA00023125"/>
    </source>
</evidence>
<dbReference type="Gene3D" id="3.40.50.1820">
    <property type="entry name" value="alpha/beta hydrolase"/>
    <property type="match status" value="2"/>
</dbReference>
<evidence type="ECO:0000313" key="12">
    <source>
        <dbReference type="Proteomes" id="UP000436088"/>
    </source>
</evidence>
<dbReference type="SUPFAM" id="SSF53474">
    <property type="entry name" value="alpha/beta-Hydrolases"/>
    <property type="match status" value="1"/>
</dbReference>
<proteinExistence type="inferred from homology"/>
<gene>
    <name evidence="11" type="ORF">F3Y22_tig00110447pilonHSYRG00026</name>
</gene>
<keyword evidence="6" id="KW-0804">Transcription</keyword>
<dbReference type="AlphaFoldDB" id="A0A6A3AKX7"/>
<name>A0A6A3AKX7_HIBSY</name>
<evidence type="ECO:0000256" key="1">
    <source>
        <dbReference type="ARBA" id="ARBA00004123"/>
    </source>
</evidence>
<dbReference type="GO" id="GO:0016787">
    <property type="term" value="F:hydrolase activity"/>
    <property type="evidence" value="ECO:0007669"/>
    <property type="project" value="InterPro"/>
</dbReference>
<dbReference type="CDD" id="cd18914">
    <property type="entry name" value="bHLH_AtORG2_like"/>
    <property type="match status" value="1"/>
</dbReference>
<reference evidence="11" key="1">
    <citation type="submission" date="2019-09" db="EMBL/GenBank/DDBJ databases">
        <title>Draft genome information of white flower Hibiscus syriacus.</title>
        <authorList>
            <person name="Kim Y.-M."/>
        </authorList>
    </citation>
    <scope>NUCLEOTIDE SEQUENCE [LARGE SCALE GENOMIC DNA]</scope>
    <source>
        <strain evidence="11">YM2019G1</strain>
    </source>
</reference>
<dbReference type="PANTHER" id="PTHR23024:SF654">
    <property type="entry name" value="RECEPTOR GID1, PUTATIVE-RELATED"/>
    <property type="match status" value="1"/>
</dbReference>
<comment type="subunit">
    <text evidence="3">Homodimer.</text>
</comment>
<accession>A0A6A3AKX7</accession>
<evidence type="ECO:0000256" key="8">
    <source>
        <dbReference type="SAM" id="Coils"/>
    </source>
</evidence>
<dbReference type="Pfam" id="PF00010">
    <property type="entry name" value="HLH"/>
    <property type="match status" value="1"/>
</dbReference>
<keyword evidence="5" id="KW-0238">DNA-binding</keyword>
<evidence type="ECO:0000256" key="6">
    <source>
        <dbReference type="ARBA" id="ARBA00023163"/>
    </source>
</evidence>
<dbReference type="GO" id="GO:0006355">
    <property type="term" value="P:regulation of DNA-templated transcription"/>
    <property type="evidence" value="ECO:0007669"/>
    <property type="project" value="UniProtKB-ARBA"/>
</dbReference>
<sequence>MGSRGRQAKLLAGDNGDGGGDDDKKKSMHRDIERQRRQEMATLYASFRTLLPLEYIKGKRAVSDHMNRAVIYIKELQKRIRELSSKRDELKKLSDSSFCDRPMSSKDGLTSSAVVRQSLDDVEVVISTGVGARALTLSKVLKLLVEEGLDVVSCVSIRIDGGLIIHTTQSEVTDLTPVDIPRLQQKPSEEISSDLTRCCWLSSFDFCVHCMFPNTSATPDPDQPVPVLSKDIVIDQSKQTCVRIFLSRRQVLDSSLGTSKLPVIVYYHEGGFINCSASSTIFHVFCSNMALQLQAVVVSVDYRLAPEHRLPAAYKGAMEAFVGSKPPKKNGIQAAEEADEFEPLKIRGLILHQPFLGGSLKVESELRLFNDPILPPGAGDQMWELALPIGADRDHEYCNPTAGKGPKLLEKLASVGWRVLVTGRDGDPLIDRQVGLVKFIEEKDVVSHFRVGDYHGVDVMQPAKAEALFLALKDFILSAR</sequence>
<evidence type="ECO:0000313" key="11">
    <source>
        <dbReference type="EMBL" id="KAE8704688.1"/>
    </source>
</evidence>
<organism evidence="11 12">
    <name type="scientific">Hibiscus syriacus</name>
    <name type="common">Rose of Sharon</name>
    <dbReference type="NCBI Taxonomy" id="106335"/>
    <lineage>
        <taxon>Eukaryota</taxon>
        <taxon>Viridiplantae</taxon>
        <taxon>Streptophyta</taxon>
        <taxon>Embryophyta</taxon>
        <taxon>Tracheophyta</taxon>
        <taxon>Spermatophyta</taxon>
        <taxon>Magnoliopsida</taxon>
        <taxon>eudicotyledons</taxon>
        <taxon>Gunneridae</taxon>
        <taxon>Pentapetalae</taxon>
        <taxon>rosids</taxon>
        <taxon>malvids</taxon>
        <taxon>Malvales</taxon>
        <taxon>Malvaceae</taxon>
        <taxon>Malvoideae</taxon>
        <taxon>Hibiscus</taxon>
    </lineage>
</organism>
<comment type="caution">
    <text evidence="11">The sequence shown here is derived from an EMBL/GenBank/DDBJ whole genome shotgun (WGS) entry which is preliminary data.</text>
</comment>
<evidence type="ECO:0000256" key="3">
    <source>
        <dbReference type="ARBA" id="ARBA00011738"/>
    </source>
</evidence>
<keyword evidence="12" id="KW-1185">Reference proteome</keyword>
<dbReference type="InterPro" id="IPR050466">
    <property type="entry name" value="Carboxylest/Gibb_receptor"/>
</dbReference>
<evidence type="ECO:0000256" key="4">
    <source>
        <dbReference type="ARBA" id="ARBA00023015"/>
    </source>
</evidence>
<dbReference type="Pfam" id="PF07859">
    <property type="entry name" value="Abhydrolase_3"/>
    <property type="match status" value="2"/>
</dbReference>
<dbReference type="Gene3D" id="4.10.280.10">
    <property type="entry name" value="Helix-loop-helix DNA-binding domain"/>
    <property type="match status" value="1"/>
</dbReference>
<feature type="compositionally biased region" description="Basic and acidic residues" evidence="9">
    <location>
        <begin position="21"/>
        <end position="32"/>
    </location>
</feature>
<dbReference type="InterPro" id="IPR036638">
    <property type="entry name" value="HLH_DNA-bd_sf"/>
</dbReference>
<dbReference type="PROSITE" id="PS50888">
    <property type="entry name" value="BHLH"/>
    <property type="match status" value="1"/>
</dbReference>
<feature type="region of interest" description="Disordered" evidence="9">
    <location>
        <begin position="1"/>
        <end position="32"/>
    </location>
</feature>
<dbReference type="SUPFAM" id="SSF47459">
    <property type="entry name" value="HLH, helix-loop-helix DNA-binding domain"/>
    <property type="match status" value="1"/>
</dbReference>
<keyword evidence="7" id="KW-0539">Nucleus</keyword>
<feature type="coiled-coil region" evidence="8">
    <location>
        <begin position="66"/>
        <end position="93"/>
    </location>
</feature>
<dbReference type="InterPro" id="IPR011598">
    <property type="entry name" value="bHLH_dom"/>
</dbReference>
<evidence type="ECO:0000256" key="9">
    <source>
        <dbReference type="SAM" id="MobiDB-lite"/>
    </source>
</evidence>
<comment type="similarity">
    <text evidence="2">Belongs to the 'GDXG' lipolytic enzyme family.</text>
</comment>
<dbReference type="GO" id="GO:0005634">
    <property type="term" value="C:nucleus"/>
    <property type="evidence" value="ECO:0007669"/>
    <property type="project" value="UniProtKB-SubCell"/>
</dbReference>
<dbReference type="PANTHER" id="PTHR23024">
    <property type="entry name" value="ARYLACETAMIDE DEACETYLASE"/>
    <property type="match status" value="1"/>
</dbReference>
<dbReference type="FunFam" id="4.10.280.10:FF:000085">
    <property type="entry name" value="Transcription factor bHLH126"/>
    <property type="match status" value="1"/>
</dbReference>
<dbReference type="InterPro" id="IPR013094">
    <property type="entry name" value="AB_hydrolase_3"/>
</dbReference>
<comment type="subcellular location">
    <subcellularLocation>
        <location evidence="1">Nucleus</location>
    </subcellularLocation>
</comment>
<evidence type="ECO:0000256" key="7">
    <source>
        <dbReference type="ARBA" id="ARBA00023242"/>
    </source>
</evidence>
<keyword evidence="4" id="KW-0805">Transcription regulation</keyword>
<feature type="domain" description="BHLH" evidence="10">
    <location>
        <begin position="24"/>
        <end position="76"/>
    </location>
</feature>